<feature type="compositionally biased region" description="Basic and acidic residues" evidence="1">
    <location>
        <begin position="279"/>
        <end position="297"/>
    </location>
</feature>
<protein>
    <submittedName>
        <fullName evidence="2">Uncharacterized protein</fullName>
    </submittedName>
</protein>
<dbReference type="Proteomes" id="UP000194236">
    <property type="component" value="Unassembled WGS sequence"/>
</dbReference>
<feature type="compositionally biased region" description="Polar residues" evidence="1">
    <location>
        <begin position="56"/>
        <end position="82"/>
    </location>
</feature>
<comment type="caution">
    <text evidence="2">The sequence shown here is derived from an EMBL/GenBank/DDBJ whole genome shotgun (WGS) entry which is preliminary data.</text>
</comment>
<feature type="compositionally biased region" description="Polar residues" evidence="1">
    <location>
        <begin position="175"/>
        <end position="188"/>
    </location>
</feature>
<feature type="compositionally biased region" description="Basic residues" evidence="1">
    <location>
        <begin position="251"/>
        <end position="265"/>
    </location>
</feature>
<gene>
    <name evidence="2" type="ORF">BLA29_005293</name>
</gene>
<feature type="compositionally biased region" description="Polar residues" evidence="1">
    <location>
        <begin position="121"/>
        <end position="147"/>
    </location>
</feature>
<evidence type="ECO:0000313" key="3">
    <source>
        <dbReference type="Proteomes" id="UP000194236"/>
    </source>
</evidence>
<evidence type="ECO:0000313" key="2">
    <source>
        <dbReference type="EMBL" id="OTF73669.1"/>
    </source>
</evidence>
<name>A0A1Y3AYS5_EURMA</name>
<feature type="compositionally biased region" description="Basic and acidic residues" evidence="1">
    <location>
        <begin position="94"/>
        <end position="103"/>
    </location>
</feature>
<feature type="non-terminal residue" evidence="2">
    <location>
        <position position="1"/>
    </location>
</feature>
<sequence length="491" mass="55476">NNNNGTETTTPVKKRQYKRRDKQPKENVERKPKKSTARKSVKKQKTLDTNDFVPSPVQNSSFGSNLFPAKNSTDMADNSFNENEAAETLVSIFDSKEVKKENNDSLSYNSGNELDLDDSNSKLTATSNKSSRLNTTIKRNKSANQKFKSAEVINSSDDSSSDDNVDVDKNPVSLLVNQSDFNENFDTENSISNRKRHNSNSSLSSVSSNSSKSSRSMIETGMEIDGGKHENKAFNEEHHIKSKKTGEEKSNKHKKNKKHSKNKHRHGEEKQHKKHKKNKEKDRNKDVAKIKEKDFKPKLNIKFGQGPSDTLNQSTSNKVAMKEFDEDFKESGLIINKNEKKSTTKSKKLETEDVHNELVFIKDTAIKTKEAKSKKNPIISVDTSLFGNNDSIVNASSMNKGSKTKDITFRKENKKAKNKDFDLIKEYDESLLPSSSLKLKKEKSIKDSKKEKDSQHIIGKKDENQACTVISETINVTSETIDNKLWICPIC</sequence>
<feature type="region of interest" description="Disordered" evidence="1">
    <location>
        <begin position="387"/>
        <end position="406"/>
    </location>
</feature>
<feature type="compositionally biased region" description="Low complexity" evidence="1">
    <location>
        <begin position="199"/>
        <end position="216"/>
    </location>
</feature>
<dbReference type="EMBL" id="MUJZ01050606">
    <property type="protein sequence ID" value="OTF73669.1"/>
    <property type="molecule type" value="Genomic_DNA"/>
</dbReference>
<dbReference type="AlphaFoldDB" id="A0A1Y3AYS5"/>
<feature type="compositionally biased region" description="Polar residues" evidence="1">
    <location>
        <begin position="1"/>
        <end position="11"/>
    </location>
</feature>
<proteinExistence type="predicted"/>
<feature type="compositionally biased region" description="Basic residues" evidence="1">
    <location>
        <begin position="31"/>
        <end position="44"/>
    </location>
</feature>
<organism evidence="2 3">
    <name type="scientific">Euroglyphus maynei</name>
    <name type="common">Mayne's house dust mite</name>
    <dbReference type="NCBI Taxonomy" id="6958"/>
    <lineage>
        <taxon>Eukaryota</taxon>
        <taxon>Metazoa</taxon>
        <taxon>Ecdysozoa</taxon>
        <taxon>Arthropoda</taxon>
        <taxon>Chelicerata</taxon>
        <taxon>Arachnida</taxon>
        <taxon>Acari</taxon>
        <taxon>Acariformes</taxon>
        <taxon>Sarcoptiformes</taxon>
        <taxon>Astigmata</taxon>
        <taxon>Psoroptidia</taxon>
        <taxon>Analgoidea</taxon>
        <taxon>Pyroglyphidae</taxon>
        <taxon>Pyroglyphinae</taxon>
        <taxon>Euroglyphus</taxon>
    </lineage>
</organism>
<feature type="compositionally biased region" description="Basic residues" evidence="1">
    <location>
        <begin position="12"/>
        <end position="22"/>
    </location>
</feature>
<feature type="region of interest" description="Disordered" evidence="1">
    <location>
        <begin position="1"/>
        <end position="314"/>
    </location>
</feature>
<accession>A0A1Y3AYS5</accession>
<keyword evidence="3" id="KW-1185">Reference proteome</keyword>
<feature type="compositionally biased region" description="Polar residues" evidence="1">
    <location>
        <begin position="387"/>
        <end position="401"/>
    </location>
</feature>
<feature type="non-terminal residue" evidence="2">
    <location>
        <position position="491"/>
    </location>
</feature>
<feature type="compositionally biased region" description="Basic and acidic residues" evidence="1">
    <location>
        <begin position="225"/>
        <end position="250"/>
    </location>
</feature>
<reference evidence="2 3" key="1">
    <citation type="submission" date="2017-03" db="EMBL/GenBank/DDBJ databases">
        <title>Genome Survey of Euroglyphus maynei.</title>
        <authorList>
            <person name="Arlian L.G."/>
            <person name="Morgan M.S."/>
            <person name="Rider S.D."/>
        </authorList>
    </citation>
    <scope>NUCLEOTIDE SEQUENCE [LARGE SCALE GENOMIC DNA]</scope>
    <source>
        <strain evidence="2">Arlian Lab</strain>
        <tissue evidence="2">Whole body</tissue>
    </source>
</reference>
<evidence type="ECO:0000256" key="1">
    <source>
        <dbReference type="SAM" id="MobiDB-lite"/>
    </source>
</evidence>